<keyword evidence="4" id="KW-0378">Hydrolase</keyword>
<feature type="compositionally biased region" description="Acidic residues" evidence="2">
    <location>
        <begin position="105"/>
        <end position="134"/>
    </location>
</feature>
<sequence length="609" mass="65507">MTFTDAAAEVLRLVGRPLHYKEITDIAIEKNLLSHVGKSPEVTMGARLAAMLKKDSSDTPLIRVKPGVFALREWDEKTLRAGLDGKKGKRGGKQEPAKAARHEVEEEAAPEVAEEEEAEAETEAAEAETEEAPEEIAAAPVAPAEVAPAAEEEADEDDETLVSPVPAKLSPPMPRPSAPSYARAEEEDEIDAGPAGPDDVMRAEAAAGAAEMFDEEEDDDQPILGGGDERAGGGAAEPGGEGRRRRRRRRRGRSTNGEAQALPTSGGGLPSYTATPAFEVRRDGRDRDRDRDVGRDRDRDIGRDRDRDRDIGRDREIVREVAPTEAVYRGPQVIELTPGEGHPALDDLAGRELADAVAAILSTFDRNAGAVSLRQIAETAQRRGRLSGDAQLVQSQVAAAVRADNARRIAAGQRPRFRFAGGRVALTDWLLGGDLARLEQEALAAVERYRDAARRAFARKLGELPGHAFIEVCVLALERMGVGQLRAVRRAGAPGGESHFSGVLRMGNDEIRVAIVIRRDGREVGRERVTELRGSLHHYGPATVGWIFTAGQTLSGAREEASVPGTAPIALYDGLAVARLCEDNDVAVIRARLPIAIPDVDLLDALRAS</sequence>
<dbReference type="Pfam" id="PF05066">
    <property type="entry name" value="HARE-HTH"/>
    <property type="match status" value="1"/>
</dbReference>
<name>A0A9X3X4H0_9BACT</name>
<organism evidence="4 5">
    <name type="scientific">Polyangium jinanense</name>
    <dbReference type="NCBI Taxonomy" id="2829994"/>
    <lineage>
        <taxon>Bacteria</taxon>
        <taxon>Pseudomonadati</taxon>
        <taxon>Myxococcota</taxon>
        <taxon>Polyangia</taxon>
        <taxon>Polyangiales</taxon>
        <taxon>Polyangiaceae</taxon>
        <taxon>Polyangium</taxon>
    </lineage>
</organism>
<keyword evidence="4" id="KW-0540">Nuclease</keyword>
<feature type="domain" description="HTH HARE-type" evidence="3">
    <location>
        <begin position="1"/>
        <end position="74"/>
    </location>
</feature>
<feature type="compositionally biased region" description="Low complexity" evidence="2">
    <location>
        <begin position="135"/>
        <end position="149"/>
    </location>
</feature>
<evidence type="ECO:0000256" key="2">
    <source>
        <dbReference type="SAM" id="MobiDB-lite"/>
    </source>
</evidence>
<feature type="compositionally biased region" description="Basic and acidic residues" evidence="2">
    <location>
        <begin position="279"/>
        <end position="307"/>
    </location>
</feature>
<evidence type="ECO:0000256" key="1">
    <source>
        <dbReference type="ARBA" id="ARBA00023163"/>
    </source>
</evidence>
<dbReference type="GO" id="GO:0004519">
    <property type="term" value="F:endonuclease activity"/>
    <property type="evidence" value="ECO:0007669"/>
    <property type="project" value="UniProtKB-KW"/>
</dbReference>
<dbReference type="InterPro" id="IPR007560">
    <property type="entry name" value="Restrct_endonuc_IV_Mrr"/>
</dbReference>
<accession>A0A9X3X4H0</accession>
<keyword evidence="1" id="KW-0804">Transcription</keyword>
<evidence type="ECO:0000313" key="5">
    <source>
        <dbReference type="Proteomes" id="UP001151081"/>
    </source>
</evidence>
<dbReference type="AlphaFoldDB" id="A0A9X3X4H0"/>
<dbReference type="GO" id="GO:0003677">
    <property type="term" value="F:DNA binding"/>
    <property type="evidence" value="ECO:0007669"/>
    <property type="project" value="InterPro"/>
</dbReference>
<feature type="region of interest" description="Disordered" evidence="2">
    <location>
        <begin position="82"/>
        <end position="307"/>
    </location>
</feature>
<dbReference type="EMBL" id="JAGTJJ010000018">
    <property type="protein sequence ID" value="MDC3984099.1"/>
    <property type="molecule type" value="Genomic_DNA"/>
</dbReference>
<dbReference type="InterPro" id="IPR007759">
    <property type="entry name" value="Asxl_HARE-HTH"/>
</dbReference>
<dbReference type="Proteomes" id="UP001151081">
    <property type="component" value="Unassembled WGS sequence"/>
</dbReference>
<dbReference type="GO" id="GO:0009307">
    <property type="term" value="P:DNA restriction-modification system"/>
    <property type="evidence" value="ECO:0007669"/>
    <property type="project" value="InterPro"/>
</dbReference>
<feature type="compositionally biased region" description="Basic residues" evidence="2">
    <location>
        <begin position="243"/>
        <end position="253"/>
    </location>
</feature>
<dbReference type="GO" id="GO:0016787">
    <property type="term" value="F:hydrolase activity"/>
    <property type="evidence" value="ECO:0007669"/>
    <property type="project" value="UniProtKB-KW"/>
</dbReference>
<evidence type="ECO:0000313" key="4">
    <source>
        <dbReference type="EMBL" id="MDC3984099.1"/>
    </source>
</evidence>
<feature type="compositionally biased region" description="Acidic residues" evidence="2">
    <location>
        <begin position="150"/>
        <end position="160"/>
    </location>
</feature>
<protein>
    <submittedName>
        <fullName evidence="4">Restriction endonuclease</fullName>
        <ecNumber evidence="4">3.1.21.-</ecNumber>
    </submittedName>
</protein>
<evidence type="ECO:0000259" key="3">
    <source>
        <dbReference type="PROSITE" id="PS51913"/>
    </source>
</evidence>
<dbReference type="EC" id="3.1.21.-" evidence="4"/>
<dbReference type="PROSITE" id="PS51913">
    <property type="entry name" value="HTH_HARE"/>
    <property type="match status" value="1"/>
</dbReference>
<dbReference type="Pfam" id="PF04471">
    <property type="entry name" value="Mrr_cat"/>
    <property type="match status" value="1"/>
</dbReference>
<gene>
    <name evidence="4" type="ORF">KEG57_26560</name>
</gene>
<dbReference type="RefSeq" id="WP_272427153.1">
    <property type="nucleotide sequence ID" value="NZ_JAGTJJ010000018.1"/>
</dbReference>
<comment type="caution">
    <text evidence="4">The sequence shown here is derived from an EMBL/GenBank/DDBJ whole genome shotgun (WGS) entry which is preliminary data.</text>
</comment>
<proteinExistence type="predicted"/>
<feature type="compositionally biased region" description="Acidic residues" evidence="2">
    <location>
        <begin position="212"/>
        <end position="221"/>
    </location>
</feature>
<reference evidence="4 5" key="1">
    <citation type="submission" date="2021-04" db="EMBL/GenBank/DDBJ databases">
        <title>Genome analysis of Polyangium sp.</title>
        <authorList>
            <person name="Li Y."/>
            <person name="Wang J."/>
        </authorList>
    </citation>
    <scope>NUCLEOTIDE SEQUENCE [LARGE SCALE GENOMIC DNA]</scope>
    <source>
        <strain evidence="4 5">SDU14</strain>
    </source>
</reference>
<keyword evidence="5" id="KW-1185">Reference proteome</keyword>
<feature type="compositionally biased region" description="Basic and acidic residues" evidence="2">
    <location>
        <begin position="82"/>
        <end position="104"/>
    </location>
</feature>
<dbReference type="GO" id="GO:0006355">
    <property type="term" value="P:regulation of DNA-templated transcription"/>
    <property type="evidence" value="ECO:0007669"/>
    <property type="project" value="InterPro"/>
</dbReference>
<keyword evidence="4" id="KW-0255">Endonuclease</keyword>